<keyword evidence="2" id="KW-1185">Reference proteome</keyword>
<dbReference type="RefSeq" id="WP_304559264.1">
    <property type="nucleotide sequence ID" value="NZ_JAUQSZ010000001.1"/>
</dbReference>
<dbReference type="Proteomes" id="UP001176468">
    <property type="component" value="Unassembled WGS sequence"/>
</dbReference>
<evidence type="ECO:0000313" key="2">
    <source>
        <dbReference type="Proteomes" id="UP001176468"/>
    </source>
</evidence>
<dbReference type="Gene3D" id="3.40.50.150">
    <property type="entry name" value="Vaccinia Virus protein VP39"/>
    <property type="match status" value="1"/>
</dbReference>
<gene>
    <name evidence="1" type="ORF">Q5H94_01145</name>
</gene>
<organism evidence="1 2">
    <name type="scientific">Sphingomonas immobilis</name>
    <dbReference type="NCBI Taxonomy" id="3063997"/>
    <lineage>
        <taxon>Bacteria</taxon>
        <taxon>Pseudomonadati</taxon>
        <taxon>Pseudomonadota</taxon>
        <taxon>Alphaproteobacteria</taxon>
        <taxon>Sphingomonadales</taxon>
        <taxon>Sphingomonadaceae</taxon>
        <taxon>Sphingomonas</taxon>
    </lineage>
</organism>
<evidence type="ECO:0000313" key="1">
    <source>
        <dbReference type="EMBL" id="MDO7840919.1"/>
    </source>
</evidence>
<keyword evidence="1" id="KW-0489">Methyltransferase</keyword>
<name>A0ABT8ZUV8_9SPHN</name>
<dbReference type="GO" id="GO:0008168">
    <property type="term" value="F:methyltransferase activity"/>
    <property type="evidence" value="ECO:0007669"/>
    <property type="project" value="UniProtKB-KW"/>
</dbReference>
<dbReference type="EMBL" id="JAUQSZ010000001">
    <property type="protein sequence ID" value="MDO7840919.1"/>
    <property type="molecule type" value="Genomic_DNA"/>
</dbReference>
<sequence length="246" mass="27001">MFERLIQKRPRIDIALSAIDKARLKLPILDLSRLFPHFDETPVTINQVPLGQWSAPLADVMMLMKLVACAKPMTMMEVGSYRGFTALMMARHAPTGAHLTTVDREPQHGEAYRTLPEAAMITRRVCEVTTEAFAGDAPGSYDLIFLDADHSYAAVKRDSEILLPLVKPGGYLVWHDYGNWGKFSGHNGVPEYLHELSATIPVAVVAGSQLGIHSPAWGHAQAAAFKDALVDEGLFPDPWASEVARG</sequence>
<accession>A0ABT8ZUV8</accession>
<comment type="caution">
    <text evidence="1">The sequence shown here is derived from an EMBL/GenBank/DDBJ whole genome shotgun (WGS) entry which is preliminary data.</text>
</comment>
<proteinExistence type="predicted"/>
<dbReference type="GO" id="GO:0032259">
    <property type="term" value="P:methylation"/>
    <property type="evidence" value="ECO:0007669"/>
    <property type="project" value="UniProtKB-KW"/>
</dbReference>
<dbReference type="InterPro" id="IPR029063">
    <property type="entry name" value="SAM-dependent_MTases_sf"/>
</dbReference>
<dbReference type="Pfam" id="PF13578">
    <property type="entry name" value="Methyltransf_24"/>
    <property type="match status" value="1"/>
</dbReference>
<protein>
    <submittedName>
        <fullName evidence="1">Class I SAM-dependent methyltransferase</fullName>
        <ecNumber evidence="1">2.1.1.-</ecNumber>
    </submittedName>
</protein>
<keyword evidence="1" id="KW-0808">Transferase</keyword>
<dbReference type="SUPFAM" id="SSF53335">
    <property type="entry name" value="S-adenosyl-L-methionine-dependent methyltransferases"/>
    <property type="match status" value="1"/>
</dbReference>
<reference evidence="1" key="1">
    <citation type="submission" date="2023-07" db="EMBL/GenBank/DDBJ databases">
        <authorList>
            <person name="Kim M.K."/>
        </authorList>
    </citation>
    <scope>NUCLEOTIDE SEQUENCE</scope>
    <source>
        <strain evidence="1">CA1-15</strain>
    </source>
</reference>
<dbReference type="EC" id="2.1.1.-" evidence="1"/>